<dbReference type="Pfam" id="PF00046">
    <property type="entry name" value="Homeodomain"/>
    <property type="match status" value="1"/>
</dbReference>
<evidence type="ECO:0000313" key="10">
    <source>
        <dbReference type="Proteomes" id="UP000215902"/>
    </source>
</evidence>
<evidence type="ECO:0000256" key="4">
    <source>
        <dbReference type="ARBA" id="ARBA00023242"/>
    </source>
</evidence>
<dbReference type="InterPro" id="IPR017970">
    <property type="entry name" value="Homeobox_CS"/>
</dbReference>
<dbReference type="GO" id="GO:0000977">
    <property type="term" value="F:RNA polymerase II transcription regulatory region sequence-specific DNA binding"/>
    <property type="evidence" value="ECO:0007669"/>
    <property type="project" value="TreeGrafter"/>
</dbReference>
<dbReference type="CDD" id="cd00086">
    <property type="entry name" value="homeodomain"/>
    <property type="match status" value="1"/>
</dbReference>
<dbReference type="EMBL" id="NIVC01000910">
    <property type="protein sequence ID" value="PAA74974.1"/>
    <property type="molecule type" value="Genomic_DNA"/>
</dbReference>
<dbReference type="InterPro" id="IPR009057">
    <property type="entry name" value="Homeodomain-like_sf"/>
</dbReference>
<evidence type="ECO:0000256" key="3">
    <source>
        <dbReference type="ARBA" id="ARBA00023155"/>
    </source>
</evidence>
<feature type="region of interest" description="Disordered" evidence="7">
    <location>
        <begin position="51"/>
        <end position="128"/>
    </location>
</feature>
<comment type="subcellular location">
    <subcellularLocation>
        <location evidence="1 5 6">Nucleus</location>
    </subcellularLocation>
</comment>
<evidence type="ECO:0000256" key="7">
    <source>
        <dbReference type="SAM" id="MobiDB-lite"/>
    </source>
</evidence>
<reference evidence="9 10" key="1">
    <citation type="submission" date="2017-06" db="EMBL/GenBank/DDBJ databases">
        <title>A platform for efficient transgenesis in Macrostomum lignano, a flatworm model organism for stem cell research.</title>
        <authorList>
            <person name="Berezikov E."/>
        </authorList>
    </citation>
    <scope>NUCLEOTIDE SEQUENCE [LARGE SCALE GENOMIC DNA]</scope>
    <source>
        <strain evidence="9">DV1</strain>
        <tissue evidence="9">Whole organism</tissue>
    </source>
</reference>
<dbReference type="GO" id="GO:0005634">
    <property type="term" value="C:nucleus"/>
    <property type="evidence" value="ECO:0007669"/>
    <property type="project" value="UniProtKB-SubCell"/>
</dbReference>
<feature type="domain" description="Homeobox" evidence="8">
    <location>
        <begin position="158"/>
        <end position="218"/>
    </location>
</feature>
<keyword evidence="4 5" id="KW-0539">Nucleus</keyword>
<evidence type="ECO:0000256" key="2">
    <source>
        <dbReference type="ARBA" id="ARBA00023125"/>
    </source>
</evidence>
<feature type="compositionally biased region" description="Polar residues" evidence="7">
    <location>
        <begin position="53"/>
        <end position="63"/>
    </location>
</feature>
<feature type="compositionally biased region" description="Acidic residues" evidence="7">
    <location>
        <begin position="104"/>
        <end position="121"/>
    </location>
</feature>
<dbReference type="InterPro" id="IPR001356">
    <property type="entry name" value="HD"/>
</dbReference>
<protein>
    <recommendedName>
        <fullName evidence="8">Homeobox domain-containing protein</fullName>
    </recommendedName>
</protein>
<evidence type="ECO:0000259" key="8">
    <source>
        <dbReference type="PROSITE" id="PS50071"/>
    </source>
</evidence>
<dbReference type="PANTHER" id="PTHR24329">
    <property type="entry name" value="HOMEOBOX PROTEIN ARISTALESS"/>
    <property type="match status" value="1"/>
</dbReference>
<dbReference type="FunFam" id="1.10.10.60:FF:000679">
    <property type="entry name" value="Homeobox protein aristaless"/>
    <property type="match status" value="1"/>
</dbReference>
<evidence type="ECO:0000313" key="9">
    <source>
        <dbReference type="EMBL" id="PAA74974.1"/>
    </source>
</evidence>
<dbReference type="PANTHER" id="PTHR24329:SF543">
    <property type="entry name" value="FI01017P-RELATED"/>
    <property type="match status" value="1"/>
</dbReference>
<dbReference type="PROSITE" id="PS50071">
    <property type="entry name" value="HOMEOBOX_2"/>
    <property type="match status" value="1"/>
</dbReference>
<comment type="caution">
    <text evidence="9">The sequence shown here is derived from an EMBL/GenBank/DDBJ whole genome shotgun (WGS) entry which is preliminary data.</text>
</comment>
<dbReference type="Gene3D" id="1.10.10.60">
    <property type="entry name" value="Homeodomain-like"/>
    <property type="match status" value="1"/>
</dbReference>
<feature type="DNA-binding region" description="Homeobox" evidence="5">
    <location>
        <begin position="160"/>
        <end position="219"/>
    </location>
</feature>
<gene>
    <name evidence="9" type="ORF">BOX15_Mlig031081g1</name>
</gene>
<dbReference type="AlphaFoldDB" id="A0A267FP41"/>
<keyword evidence="2 5" id="KW-0238">DNA-binding</keyword>
<evidence type="ECO:0000256" key="5">
    <source>
        <dbReference type="PROSITE-ProRule" id="PRU00108"/>
    </source>
</evidence>
<proteinExistence type="predicted"/>
<keyword evidence="3 5" id="KW-0371">Homeobox</keyword>
<keyword evidence="10" id="KW-1185">Reference proteome</keyword>
<accession>A0A267FP41</accession>
<evidence type="ECO:0000256" key="6">
    <source>
        <dbReference type="RuleBase" id="RU000682"/>
    </source>
</evidence>
<evidence type="ECO:0000256" key="1">
    <source>
        <dbReference type="ARBA" id="ARBA00004123"/>
    </source>
</evidence>
<dbReference type="SUPFAM" id="SSF46689">
    <property type="entry name" value="Homeodomain-like"/>
    <property type="match status" value="1"/>
</dbReference>
<dbReference type="STRING" id="282301.A0A267FP41"/>
<dbReference type="Proteomes" id="UP000215902">
    <property type="component" value="Unassembled WGS sequence"/>
</dbReference>
<dbReference type="InterPro" id="IPR050649">
    <property type="entry name" value="Paired_Homeobox_TFs"/>
</dbReference>
<organism evidence="9 10">
    <name type="scientific">Macrostomum lignano</name>
    <dbReference type="NCBI Taxonomy" id="282301"/>
    <lineage>
        <taxon>Eukaryota</taxon>
        <taxon>Metazoa</taxon>
        <taxon>Spiralia</taxon>
        <taxon>Lophotrochozoa</taxon>
        <taxon>Platyhelminthes</taxon>
        <taxon>Rhabditophora</taxon>
        <taxon>Macrostomorpha</taxon>
        <taxon>Macrostomida</taxon>
        <taxon>Macrostomidae</taxon>
        <taxon>Macrostomum</taxon>
    </lineage>
</organism>
<dbReference type="GO" id="GO:0000981">
    <property type="term" value="F:DNA-binding transcription factor activity, RNA polymerase II-specific"/>
    <property type="evidence" value="ECO:0007669"/>
    <property type="project" value="InterPro"/>
</dbReference>
<dbReference type="PROSITE" id="PS00027">
    <property type="entry name" value="HOMEOBOX_1"/>
    <property type="match status" value="1"/>
</dbReference>
<dbReference type="SMART" id="SM00389">
    <property type="entry name" value="HOX"/>
    <property type="match status" value="1"/>
</dbReference>
<dbReference type="OrthoDB" id="6159439at2759"/>
<name>A0A267FP41_9PLAT</name>
<feature type="region of interest" description="Disordered" evidence="7">
    <location>
        <begin position="244"/>
        <end position="278"/>
    </location>
</feature>
<sequence length="356" mass="38540">MSSHLNSSMFSMSSHLANLDSRIQTWLAVAESSPCFPAAANAVAAAAAASGRCPSSTDSSEMQSDGRGSVNRTSPDADGNHAAAGLACRRPSATPATAANNQADDGDNEDAEDDELEDDDGAGMLDGKQNATAMSGQLVGDGQTAAAMSPTEKRADSAKARRHRTSFTSAQLSALENVFEHTHYPDAFLREDLARSIRLTEARVQVWFQNRRAKFRRVERRKHEDQGGQEVAVRKAALQSPDLSRLNAQQQQSQQQPNWATGPSPMPAQHQHQHQQQSLNAFAAAAAYGGHVLPGLPFPTSLYAATAAGRQQQQPNLQPQQLHHQHHHQQSQYPNSLEHYHHQEARGHGPAAYLSM</sequence>
<feature type="region of interest" description="Disordered" evidence="7">
    <location>
        <begin position="308"/>
        <end position="335"/>
    </location>
</feature>
<feature type="compositionally biased region" description="Low complexity" evidence="7">
    <location>
        <begin position="311"/>
        <end position="322"/>
    </location>
</feature>
<feature type="region of interest" description="Disordered" evidence="7">
    <location>
        <begin position="141"/>
        <end position="165"/>
    </location>
</feature>